<dbReference type="AlphaFoldDB" id="L8WP01"/>
<feature type="compositionally biased region" description="Polar residues" evidence="1">
    <location>
        <begin position="73"/>
        <end position="85"/>
    </location>
</feature>
<proteinExistence type="predicted"/>
<dbReference type="EMBL" id="AFRT01002158">
    <property type="protein sequence ID" value="ELU38493.1"/>
    <property type="molecule type" value="Genomic_DNA"/>
</dbReference>
<keyword evidence="3" id="KW-1185">Reference proteome</keyword>
<dbReference type="HOGENOM" id="CLU_2335086_0_0_1"/>
<comment type="caution">
    <text evidence="2">The sequence shown here is derived from an EMBL/GenBank/DDBJ whole genome shotgun (WGS) entry which is preliminary data.</text>
</comment>
<reference evidence="2 3" key="1">
    <citation type="journal article" date="2013" name="Nat. Commun.">
        <title>The evolution and pathogenic mechanisms of the rice sheath blight pathogen.</title>
        <authorList>
            <person name="Zheng A."/>
            <person name="Lin R."/>
            <person name="Xu L."/>
            <person name="Qin P."/>
            <person name="Tang C."/>
            <person name="Ai P."/>
            <person name="Zhang D."/>
            <person name="Liu Y."/>
            <person name="Sun Z."/>
            <person name="Feng H."/>
            <person name="Wang Y."/>
            <person name="Chen Y."/>
            <person name="Liang X."/>
            <person name="Fu R."/>
            <person name="Li Q."/>
            <person name="Zhang J."/>
            <person name="Yu X."/>
            <person name="Xie Z."/>
            <person name="Ding L."/>
            <person name="Guan P."/>
            <person name="Tang J."/>
            <person name="Liang Y."/>
            <person name="Wang S."/>
            <person name="Deng Q."/>
            <person name="Li S."/>
            <person name="Zhu J."/>
            <person name="Wang L."/>
            <person name="Liu H."/>
            <person name="Li P."/>
        </authorList>
    </citation>
    <scope>NUCLEOTIDE SEQUENCE [LARGE SCALE GENOMIC DNA]</scope>
    <source>
        <strain evidence="3">AG-1 IA</strain>
    </source>
</reference>
<accession>L8WP01</accession>
<organism evidence="2 3">
    <name type="scientific">Thanatephorus cucumeris (strain AG1-IA)</name>
    <name type="common">Rice sheath blight fungus</name>
    <name type="synonym">Rhizoctonia solani</name>
    <dbReference type="NCBI Taxonomy" id="983506"/>
    <lineage>
        <taxon>Eukaryota</taxon>
        <taxon>Fungi</taxon>
        <taxon>Dikarya</taxon>
        <taxon>Basidiomycota</taxon>
        <taxon>Agaricomycotina</taxon>
        <taxon>Agaricomycetes</taxon>
        <taxon>Cantharellales</taxon>
        <taxon>Ceratobasidiaceae</taxon>
        <taxon>Rhizoctonia</taxon>
        <taxon>Rhizoctonia solani AG-1</taxon>
    </lineage>
</organism>
<feature type="region of interest" description="Disordered" evidence="1">
    <location>
        <begin position="38"/>
        <end position="85"/>
    </location>
</feature>
<dbReference type="Proteomes" id="UP000011668">
    <property type="component" value="Unassembled WGS sequence"/>
</dbReference>
<evidence type="ECO:0000313" key="3">
    <source>
        <dbReference type="Proteomes" id="UP000011668"/>
    </source>
</evidence>
<feature type="compositionally biased region" description="Basic and acidic residues" evidence="1">
    <location>
        <begin position="38"/>
        <end position="51"/>
    </location>
</feature>
<name>L8WP01_THACA</name>
<gene>
    <name evidence="2" type="ORF">AG1IA_07480</name>
</gene>
<evidence type="ECO:0000256" key="1">
    <source>
        <dbReference type="SAM" id="MobiDB-lite"/>
    </source>
</evidence>
<evidence type="ECO:0000313" key="2">
    <source>
        <dbReference type="EMBL" id="ELU38493.1"/>
    </source>
</evidence>
<protein>
    <submittedName>
        <fullName evidence="2">Uncharacterized protein</fullName>
    </submittedName>
</protein>
<sequence>MSAAKKEKRKKRKRSGLRFLWRRGSFCPILFPPRYIRRQSEEERERKKEGTARSASLKHREYHSPPSFIKPYPTQQSEWSSQSPRSCSLLFQISERGK</sequence>